<dbReference type="OrthoDB" id="6769782at2759"/>
<feature type="non-terminal residue" evidence="2">
    <location>
        <position position="1"/>
    </location>
</feature>
<sequence>AIHSQFPHNWRYSSLANKAKLFTLAGVGELFYQEAHKATGICYDTINELEINSQLGSDVIKDQLFAFVQQVRDRNPKIAASSCFDVRLGMMGFVIASVTSYIIVAVQF</sequence>
<dbReference type="AlphaFoldDB" id="A0A653CYU0"/>
<keyword evidence="1" id="KW-0472">Membrane</keyword>
<evidence type="ECO:0000313" key="2">
    <source>
        <dbReference type="EMBL" id="VEN53095.1"/>
    </source>
</evidence>
<evidence type="ECO:0000313" key="3">
    <source>
        <dbReference type="Proteomes" id="UP000410492"/>
    </source>
</evidence>
<name>A0A653CYU0_CALMS</name>
<keyword evidence="3" id="KW-1185">Reference proteome</keyword>
<evidence type="ECO:0000256" key="1">
    <source>
        <dbReference type="SAM" id="Phobius"/>
    </source>
</evidence>
<keyword evidence="1" id="KW-1133">Transmembrane helix</keyword>
<protein>
    <submittedName>
        <fullName evidence="2">Uncharacterized protein</fullName>
    </submittedName>
</protein>
<feature type="transmembrane region" description="Helical" evidence="1">
    <location>
        <begin position="84"/>
        <end position="106"/>
    </location>
</feature>
<keyword evidence="1" id="KW-0812">Transmembrane</keyword>
<dbReference type="Proteomes" id="UP000410492">
    <property type="component" value="Unassembled WGS sequence"/>
</dbReference>
<accession>A0A653CYU0</accession>
<reference evidence="2 3" key="1">
    <citation type="submission" date="2019-01" db="EMBL/GenBank/DDBJ databases">
        <authorList>
            <person name="Sayadi A."/>
        </authorList>
    </citation>
    <scope>NUCLEOTIDE SEQUENCE [LARGE SCALE GENOMIC DNA]</scope>
</reference>
<feature type="non-terminal residue" evidence="2">
    <location>
        <position position="108"/>
    </location>
</feature>
<dbReference type="EMBL" id="CAACVG010009385">
    <property type="protein sequence ID" value="VEN53095.1"/>
    <property type="molecule type" value="Genomic_DNA"/>
</dbReference>
<gene>
    <name evidence="2" type="ORF">CALMAC_LOCUS13012</name>
</gene>
<proteinExistence type="predicted"/>
<organism evidence="2 3">
    <name type="scientific">Callosobruchus maculatus</name>
    <name type="common">Southern cowpea weevil</name>
    <name type="synonym">Pulse bruchid</name>
    <dbReference type="NCBI Taxonomy" id="64391"/>
    <lineage>
        <taxon>Eukaryota</taxon>
        <taxon>Metazoa</taxon>
        <taxon>Ecdysozoa</taxon>
        <taxon>Arthropoda</taxon>
        <taxon>Hexapoda</taxon>
        <taxon>Insecta</taxon>
        <taxon>Pterygota</taxon>
        <taxon>Neoptera</taxon>
        <taxon>Endopterygota</taxon>
        <taxon>Coleoptera</taxon>
        <taxon>Polyphaga</taxon>
        <taxon>Cucujiformia</taxon>
        <taxon>Chrysomeloidea</taxon>
        <taxon>Chrysomelidae</taxon>
        <taxon>Bruchinae</taxon>
        <taxon>Bruchini</taxon>
        <taxon>Callosobruchus</taxon>
    </lineage>
</organism>